<dbReference type="RefSeq" id="WP_148597115.1">
    <property type="nucleotide sequence ID" value="NZ_CP042997.1"/>
</dbReference>
<dbReference type="OrthoDB" id="248436at2"/>
<feature type="transmembrane region" description="Helical" evidence="1">
    <location>
        <begin position="200"/>
        <end position="226"/>
    </location>
</feature>
<evidence type="ECO:0008006" key="4">
    <source>
        <dbReference type="Google" id="ProtNLM"/>
    </source>
</evidence>
<proteinExistence type="predicted"/>
<feature type="transmembrane region" description="Helical" evidence="1">
    <location>
        <begin position="353"/>
        <end position="372"/>
    </location>
</feature>
<dbReference type="EMBL" id="CP042997">
    <property type="protein sequence ID" value="QEH37577.1"/>
    <property type="molecule type" value="Genomic_DNA"/>
</dbReference>
<feature type="transmembrane region" description="Helical" evidence="1">
    <location>
        <begin position="291"/>
        <end position="312"/>
    </location>
</feature>
<feature type="transmembrane region" description="Helical" evidence="1">
    <location>
        <begin position="324"/>
        <end position="341"/>
    </location>
</feature>
<dbReference type="AlphaFoldDB" id="A0A5B9WAT4"/>
<keyword evidence="1" id="KW-0472">Membrane</keyword>
<feature type="transmembrane region" description="Helical" evidence="1">
    <location>
        <begin position="246"/>
        <end position="270"/>
    </location>
</feature>
<keyword evidence="3" id="KW-1185">Reference proteome</keyword>
<dbReference type="KEGG" id="agv:OJF2_61680"/>
<organism evidence="2 3">
    <name type="scientific">Aquisphaera giovannonii</name>
    <dbReference type="NCBI Taxonomy" id="406548"/>
    <lineage>
        <taxon>Bacteria</taxon>
        <taxon>Pseudomonadati</taxon>
        <taxon>Planctomycetota</taxon>
        <taxon>Planctomycetia</taxon>
        <taxon>Isosphaerales</taxon>
        <taxon>Isosphaeraceae</taxon>
        <taxon>Aquisphaera</taxon>
    </lineage>
</organism>
<sequence length="551" mass="60295">MRANVRRHGSAELGVGPGLRIDELHDAGGAGAGELTLESASSWLMGAPLSYLAAGLCLALVAVWLPLYLAWPWWADLDAYAVMAHSWDVGVRPYRDIAVYNFPGQIYEFWVLGRAFGWSATWSIYALDAALLVGFGGVLVWWSRRVLGRALPGWIGFVTFLTYYLGLDWTNVAQRDWRAAWSALTAMLILQASRSRAAGVLAALLFAVGFSIRPYAILFLPAALVAAAHGADGAERTRAAAVRSSLAWIVAFAAITAMLFVPLVADGLLGDFLRMLEMARSRYGGRSPSTLIRNLAGQCSFGNLAIYLGLLLAWLKADRACRPLVLACGLATVAAFAYRLVAPLDHLYLRHPLRLAIAVDVALLVGIGLRTMDLTATGRLMLTLLLAGAGSMASGPSTLWYPHCAAMGMRALRAGVPLEKAPPGVTMAYPWRDYQRALDYLRRETSASTRVANLLRERSPALCGPTARLPVFPVDTPSLDWLWLNSFHTEADFVGFLERADDSVVVWSPDEPGWHDPLERPYEALTQSVRRLYRPAARFGTIEVWTRIHEG</sequence>
<protein>
    <recommendedName>
        <fullName evidence="4">Glycosyltransferase RgtA/B/C/D-like domain-containing protein</fullName>
    </recommendedName>
</protein>
<gene>
    <name evidence="2" type="ORF">OJF2_61680</name>
</gene>
<feature type="transmembrane region" description="Helical" evidence="1">
    <location>
        <begin position="149"/>
        <end position="165"/>
    </location>
</feature>
<evidence type="ECO:0000313" key="2">
    <source>
        <dbReference type="EMBL" id="QEH37577.1"/>
    </source>
</evidence>
<dbReference type="Proteomes" id="UP000324233">
    <property type="component" value="Chromosome"/>
</dbReference>
<feature type="transmembrane region" description="Helical" evidence="1">
    <location>
        <begin position="122"/>
        <end position="142"/>
    </location>
</feature>
<keyword evidence="1" id="KW-0812">Transmembrane</keyword>
<feature type="transmembrane region" description="Helical" evidence="1">
    <location>
        <begin position="49"/>
        <end position="71"/>
    </location>
</feature>
<name>A0A5B9WAT4_9BACT</name>
<evidence type="ECO:0000313" key="3">
    <source>
        <dbReference type="Proteomes" id="UP000324233"/>
    </source>
</evidence>
<keyword evidence="1" id="KW-1133">Transmembrane helix</keyword>
<accession>A0A5B9WAT4</accession>
<evidence type="ECO:0000256" key="1">
    <source>
        <dbReference type="SAM" id="Phobius"/>
    </source>
</evidence>
<reference evidence="2 3" key="1">
    <citation type="submission" date="2019-08" db="EMBL/GenBank/DDBJ databases">
        <title>Deep-cultivation of Planctomycetes and their phenomic and genomic characterization uncovers novel biology.</title>
        <authorList>
            <person name="Wiegand S."/>
            <person name="Jogler M."/>
            <person name="Boedeker C."/>
            <person name="Pinto D."/>
            <person name="Vollmers J."/>
            <person name="Rivas-Marin E."/>
            <person name="Kohn T."/>
            <person name="Peeters S.H."/>
            <person name="Heuer A."/>
            <person name="Rast P."/>
            <person name="Oberbeckmann S."/>
            <person name="Bunk B."/>
            <person name="Jeske O."/>
            <person name="Meyerdierks A."/>
            <person name="Storesund J.E."/>
            <person name="Kallscheuer N."/>
            <person name="Luecker S."/>
            <person name="Lage O.M."/>
            <person name="Pohl T."/>
            <person name="Merkel B.J."/>
            <person name="Hornburger P."/>
            <person name="Mueller R.-W."/>
            <person name="Bruemmer F."/>
            <person name="Labrenz M."/>
            <person name="Spormann A.M."/>
            <person name="Op den Camp H."/>
            <person name="Overmann J."/>
            <person name="Amann R."/>
            <person name="Jetten M.S.M."/>
            <person name="Mascher T."/>
            <person name="Medema M.H."/>
            <person name="Devos D.P."/>
            <person name="Kaster A.-K."/>
            <person name="Ovreas L."/>
            <person name="Rohde M."/>
            <person name="Galperin M.Y."/>
            <person name="Jogler C."/>
        </authorList>
    </citation>
    <scope>NUCLEOTIDE SEQUENCE [LARGE SCALE GENOMIC DNA]</scope>
    <source>
        <strain evidence="2 3">OJF2</strain>
    </source>
</reference>
<feature type="transmembrane region" description="Helical" evidence="1">
    <location>
        <begin position="378"/>
        <end position="401"/>
    </location>
</feature>